<evidence type="ECO:0000256" key="6">
    <source>
        <dbReference type="ARBA" id="ARBA00022679"/>
    </source>
</evidence>
<evidence type="ECO:0000256" key="10">
    <source>
        <dbReference type="ARBA" id="ARBA00023015"/>
    </source>
</evidence>
<dbReference type="Ensembl" id="ENSCJAT00000043610.5">
    <property type="protein sequence ID" value="ENSCJAP00000041224.5"/>
    <property type="gene ID" value="ENSCJAG00000022625.5"/>
</dbReference>
<evidence type="ECO:0000256" key="16">
    <source>
        <dbReference type="SAM" id="MobiDB-lite"/>
    </source>
</evidence>
<dbReference type="GO" id="GO:0010821">
    <property type="term" value="P:regulation of mitochondrion organization"/>
    <property type="evidence" value="ECO:0007669"/>
    <property type="project" value="Ensembl"/>
</dbReference>
<proteinExistence type="predicted"/>
<evidence type="ECO:0000256" key="14">
    <source>
        <dbReference type="ARBA" id="ARBA00040406"/>
    </source>
</evidence>
<dbReference type="EC" id="2.1.1.319" evidence="2"/>
<dbReference type="InterPro" id="IPR025799">
    <property type="entry name" value="Arg_MeTrfase"/>
</dbReference>
<dbReference type="FunFam" id="3.40.50.150:FF:000016">
    <property type="entry name" value="Protein arginine N-methyltransferase 6"/>
    <property type="match status" value="1"/>
</dbReference>
<dbReference type="GO" id="GO:0005654">
    <property type="term" value="C:nucleoplasm"/>
    <property type="evidence" value="ECO:0007669"/>
    <property type="project" value="Ensembl"/>
</dbReference>
<evidence type="ECO:0000256" key="11">
    <source>
        <dbReference type="ARBA" id="ARBA00023163"/>
    </source>
</evidence>
<organism evidence="19 20">
    <name type="scientific">Callithrix jacchus</name>
    <name type="common">White-tufted-ear marmoset</name>
    <name type="synonym">Simia Jacchus</name>
    <dbReference type="NCBI Taxonomy" id="9483"/>
    <lineage>
        <taxon>Eukaryota</taxon>
        <taxon>Metazoa</taxon>
        <taxon>Chordata</taxon>
        <taxon>Craniata</taxon>
        <taxon>Vertebrata</taxon>
        <taxon>Euteleostomi</taxon>
        <taxon>Mammalia</taxon>
        <taxon>Eutheria</taxon>
        <taxon>Euarchontoglires</taxon>
        <taxon>Primates</taxon>
        <taxon>Haplorrhini</taxon>
        <taxon>Platyrrhini</taxon>
        <taxon>Cebidae</taxon>
        <taxon>Callitrichinae</taxon>
        <taxon>Callithrix</taxon>
        <taxon>Callithrix</taxon>
    </lineage>
</organism>
<dbReference type="InterPro" id="IPR041698">
    <property type="entry name" value="Methyltransf_25"/>
</dbReference>
<dbReference type="GO" id="GO:0045892">
    <property type="term" value="P:negative regulation of DNA-templated transcription"/>
    <property type="evidence" value="ECO:0007669"/>
    <property type="project" value="Ensembl"/>
</dbReference>
<dbReference type="FunCoup" id="F7HAX3">
    <property type="interactions" value="2853"/>
</dbReference>
<dbReference type="PANTHER" id="PTHR11006:SF73">
    <property type="entry name" value="PROTEIN ARGININE N-METHYLTRANSFERASE 6"/>
    <property type="match status" value="1"/>
</dbReference>
<accession>F7HAX3</accession>
<keyword evidence="10" id="KW-0805">Transcription regulation</keyword>
<dbReference type="Gene3D" id="3.40.50.150">
    <property type="entry name" value="Vaccinia Virus protein VP39"/>
    <property type="match status" value="1"/>
</dbReference>
<keyword evidence="9" id="KW-0156">Chromatin regulator</keyword>
<evidence type="ECO:0000256" key="12">
    <source>
        <dbReference type="ARBA" id="ARBA00023204"/>
    </source>
</evidence>
<dbReference type="Pfam" id="PF13649">
    <property type="entry name" value="Methyltransf_25"/>
    <property type="match status" value="1"/>
</dbReference>
<keyword evidence="6" id="KW-0808">Transferase</keyword>
<dbReference type="GO" id="GO:0042393">
    <property type="term" value="F:histone binding"/>
    <property type="evidence" value="ECO:0007669"/>
    <property type="project" value="Ensembl"/>
</dbReference>
<reference evidence="19" key="2">
    <citation type="submission" date="2025-08" db="UniProtKB">
        <authorList>
            <consortium name="Ensembl"/>
        </authorList>
    </citation>
    <scope>IDENTIFICATION</scope>
</reference>
<name>F7HAX3_CALJA</name>
<dbReference type="PROSITE" id="PS51678">
    <property type="entry name" value="SAM_MT_PRMT"/>
    <property type="match status" value="1"/>
</dbReference>
<comment type="subcellular location">
    <subcellularLocation>
        <location evidence="1">Nucleus</location>
    </subcellularLocation>
</comment>
<keyword evidence="20" id="KW-1185">Reference proteome</keyword>
<keyword evidence="11" id="KW-0804">Transcription</keyword>
<dbReference type="GO" id="GO:0006281">
    <property type="term" value="P:DNA repair"/>
    <property type="evidence" value="ECO:0007669"/>
    <property type="project" value="UniProtKB-KW"/>
</dbReference>
<dbReference type="InParanoid" id="F7HAX3"/>
<accession>U3DIX4</accession>
<dbReference type="eggNOG" id="KOG1499">
    <property type="taxonomic scope" value="Eukaryota"/>
</dbReference>
<dbReference type="AlphaFoldDB" id="F7HAX3"/>
<dbReference type="GO" id="GO:0070611">
    <property type="term" value="F:histone H3R2 methyltransferase activity"/>
    <property type="evidence" value="ECO:0007669"/>
    <property type="project" value="Ensembl"/>
</dbReference>
<evidence type="ECO:0000256" key="15">
    <source>
        <dbReference type="ARBA" id="ARBA00042685"/>
    </source>
</evidence>
<dbReference type="Gene3D" id="2.70.160.11">
    <property type="entry name" value="Hnrnp arginine n-methyltransferase1"/>
    <property type="match status" value="1"/>
</dbReference>
<dbReference type="HOGENOM" id="CLU_017375_1_2_1"/>
<dbReference type="Bgee" id="ENSCJAG00000022625">
    <property type="expression patterns" value="Expressed in testis and 6 other cell types or tissues"/>
</dbReference>
<dbReference type="FunFam" id="2.70.160.11:FF:000009">
    <property type="entry name" value="protein arginine N-methyltransferase 6"/>
    <property type="match status" value="1"/>
</dbReference>
<evidence type="ECO:0000256" key="4">
    <source>
        <dbReference type="ARBA" id="ARBA00022491"/>
    </source>
</evidence>
<keyword evidence="8" id="KW-0227">DNA damage</keyword>
<evidence type="ECO:0000256" key="7">
    <source>
        <dbReference type="ARBA" id="ARBA00022691"/>
    </source>
</evidence>
<keyword evidence="7" id="KW-0949">S-adenosyl-L-methionine</keyword>
<dbReference type="OMA" id="CIHVDYT"/>
<evidence type="ECO:0000256" key="2">
    <source>
        <dbReference type="ARBA" id="ARBA00011925"/>
    </source>
</evidence>
<dbReference type="GeneTree" id="ENSGT00940000160961"/>
<evidence type="ECO:0000259" key="18">
    <source>
        <dbReference type="Pfam" id="PF22528"/>
    </source>
</evidence>
<evidence type="ECO:0000256" key="9">
    <source>
        <dbReference type="ARBA" id="ARBA00022853"/>
    </source>
</evidence>
<dbReference type="InterPro" id="IPR029063">
    <property type="entry name" value="SAM-dependent_MTases_sf"/>
</dbReference>
<evidence type="ECO:0000256" key="3">
    <source>
        <dbReference type="ARBA" id="ARBA00022481"/>
    </source>
</evidence>
<keyword evidence="13" id="KW-0539">Nucleus</keyword>
<dbReference type="STRING" id="9483.ENSCJAP00000041224"/>
<reference evidence="19" key="3">
    <citation type="submission" date="2025-09" db="UniProtKB">
        <authorList>
            <consortium name="Ensembl"/>
        </authorList>
    </citation>
    <scope>IDENTIFICATION</scope>
</reference>
<evidence type="ECO:0000256" key="13">
    <source>
        <dbReference type="ARBA" id="ARBA00023242"/>
    </source>
</evidence>
<feature type="domain" description="Protein arginine N-methyltransferase" evidence="18">
    <location>
        <begin position="262"/>
        <end position="438"/>
    </location>
</feature>
<dbReference type="SUPFAM" id="SSF53335">
    <property type="entry name" value="S-adenosyl-L-methionine-dependent methyltransferases"/>
    <property type="match status" value="1"/>
</dbReference>
<feature type="domain" description="Methyltransferase" evidence="17">
    <location>
        <begin position="160"/>
        <end position="256"/>
    </location>
</feature>
<evidence type="ECO:0000313" key="19">
    <source>
        <dbReference type="Ensembl" id="ENSCJAP00000041224.5"/>
    </source>
</evidence>
<dbReference type="GO" id="GO:0070612">
    <property type="term" value="F:histone H2AR3 methyltransferase activity"/>
    <property type="evidence" value="ECO:0007669"/>
    <property type="project" value="Ensembl"/>
</dbReference>
<evidence type="ECO:0000256" key="5">
    <source>
        <dbReference type="ARBA" id="ARBA00022603"/>
    </source>
</evidence>
<dbReference type="InterPro" id="IPR055135">
    <property type="entry name" value="PRMT_dom"/>
</dbReference>
<evidence type="ECO:0000256" key="1">
    <source>
        <dbReference type="ARBA" id="ARBA00004123"/>
    </source>
</evidence>
<reference evidence="19" key="1">
    <citation type="submission" date="2009-03" db="EMBL/GenBank/DDBJ databases">
        <authorList>
            <person name="Warren W."/>
            <person name="Ye L."/>
            <person name="Minx P."/>
            <person name="Worley K."/>
            <person name="Gibbs R."/>
            <person name="Wilson R.K."/>
        </authorList>
    </citation>
    <scope>NUCLEOTIDE SEQUENCE [LARGE SCALE GENOMIC DNA]</scope>
</reference>
<evidence type="ECO:0000259" key="17">
    <source>
        <dbReference type="Pfam" id="PF13649"/>
    </source>
</evidence>
<keyword evidence="5" id="KW-0489">Methyltransferase</keyword>
<protein>
    <recommendedName>
        <fullName evidence="14">Protein arginine N-methyltransferase 6</fullName>
        <ecNumber evidence="2">2.1.1.319</ecNumber>
    </recommendedName>
    <alternativeName>
        <fullName evidence="15">Histone-arginine N-methyltransferase PRMT6</fullName>
    </alternativeName>
</protein>
<dbReference type="GO" id="GO:0032259">
    <property type="term" value="P:methylation"/>
    <property type="evidence" value="ECO:0007669"/>
    <property type="project" value="UniProtKB-KW"/>
</dbReference>
<keyword evidence="12" id="KW-0234">DNA repair</keyword>
<dbReference type="CDD" id="cd02440">
    <property type="entry name" value="AdoMet_MTases"/>
    <property type="match status" value="1"/>
</dbReference>
<feature type="region of interest" description="Disordered" evidence="16">
    <location>
        <begin position="8"/>
        <end position="112"/>
    </location>
</feature>
<keyword evidence="3" id="KW-0488">Methylation</keyword>
<dbReference type="Pfam" id="PF22528">
    <property type="entry name" value="PRMT_C"/>
    <property type="match status" value="1"/>
</dbReference>
<dbReference type="GO" id="GO:0005730">
    <property type="term" value="C:nucleolus"/>
    <property type="evidence" value="ECO:0007669"/>
    <property type="project" value="Ensembl"/>
</dbReference>
<gene>
    <name evidence="19" type="primary">PRMT6</name>
</gene>
<evidence type="ECO:0000313" key="20">
    <source>
        <dbReference type="Proteomes" id="UP000008225"/>
    </source>
</evidence>
<dbReference type="GO" id="GO:0035241">
    <property type="term" value="F:protein-arginine omega-N monomethyltransferase activity"/>
    <property type="evidence" value="ECO:0007669"/>
    <property type="project" value="Ensembl"/>
</dbReference>
<feature type="compositionally biased region" description="Basic and acidic residues" evidence="16">
    <location>
        <begin position="102"/>
        <end position="112"/>
    </location>
</feature>
<keyword evidence="4" id="KW-0678">Repressor</keyword>
<evidence type="ECO:0000256" key="8">
    <source>
        <dbReference type="ARBA" id="ARBA00022763"/>
    </source>
</evidence>
<sequence length="449" mass="50043">MWVWWVGKGIPGHQKSSTKQLPWAGTGETLRPSGQGTPQEVGRTSAHYKSQNPPFPGARAVARYARREPAGAAKMSQPKKRKLESGGGGEGGEGTEEEDGAEREVALERPRRTKRERDQLYYECYSDVSVHEEMIADRVRTDAYRLGILRNWAALRGKTVLDVGAGTGILSIFCAQAGARRVYAVEASAIWQQAREVVRFNGLEDRVHVLPGPVETVELPEQVDAIVSEWMGYGLLHESMLRSVLHARTKWLKEGGLLLPASAELFIAPISDQMLEWRLGFWSQVKQHYGVDMSCLEGFATRCLMGHSEIVVQGLSGEDVLARPQRFAQLELSRAGLEQELEAGVGGRFRCSCYGSAPMHGFAIWFQVTFPGGESEKPLVLSTSPFHPATHWKQALLYLNEPVQVEQDTDVSGEITLLPSRDNPRRLRVLLRYKVGDQEEKTKDFAMED</sequence>
<dbReference type="GO" id="GO:0044020">
    <property type="term" value="F:histone H4R3 methyltransferase activity"/>
    <property type="evidence" value="ECO:0007669"/>
    <property type="project" value="Ensembl"/>
</dbReference>
<dbReference type="Proteomes" id="UP000008225">
    <property type="component" value="Chromosome 7"/>
</dbReference>
<dbReference type="PANTHER" id="PTHR11006">
    <property type="entry name" value="PROTEIN ARGININE N-METHYLTRANSFERASE"/>
    <property type="match status" value="1"/>
</dbReference>
<dbReference type="GO" id="GO:0035242">
    <property type="term" value="F:protein-arginine omega-N asymmetric methyltransferase activity"/>
    <property type="evidence" value="ECO:0007669"/>
    <property type="project" value="UniProtKB-EC"/>
</dbReference>